<evidence type="ECO:0000313" key="3">
    <source>
        <dbReference type="Proteomes" id="UP000293854"/>
    </source>
</evidence>
<evidence type="ECO:0000256" key="1">
    <source>
        <dbReference type="SAM" id="Phobius"/>
    </source>
</evidence>
<evidence type="ECO:0000313" key="2">
    <source>
        <dbReference type="EMBL" id="RZI01430.1"/>
    </source>
</evidence>
<accession>A0A4V2DWD6</accession>
<comment type="caution">
    <text evidence="2">The sequence shown here is derived from an EMBL/GenBank/DDBJ whole genome shotgun (WGS) entry which is preliminary data.</text>
</comment>
<proteinExistence type="predicted"/>
<dbReference type="Proteomes" id="UP000293854">
    <property type="component" value="Unassembled WGS sequence"/>
</dbReference>
<dbReference type="InterPro" id="IPR021560">
    <property type="entry name" value="DUF3021"/>
</dbReference>
<organism evidence="2 3">
    <name type="scientific">Staphylococcus condimenti</name>
    <dbReference type="NCBI Taxonomy" id="70255"/>
    <lineage>
        <taxon>Bacteria</taxon>
        <taxon>Bacillati</taxon>
        <taxon>Bacillota</taxon>
        <taxon>Bacilli</taxon>
        <taxon>Bacillales</taxon>
        <taxon>Staphylococcaceae</taxon>
        <taxon>Staphylococcus</taxon>
    </lineage>
</organism>
<gene>
    <name evidence="2" type="ORF">EIG99_08875</name>
</gene>
<dbReference type="EMBL" id="RQTE01000166">
    <property type="protein sequence ID" value="RZI01430.1"/>
    <property type="molecule type" value="Genomic_DNA"/>
</dbReference>
<name>A0A4V2DWD6_9STAP</name>
<feature type="transmembrane region" description="Helical" evidence="1">
    <location>
        <begin position="51"/>
        <end position="75"/>
    </location>
</feature>
<reference evidence="2 3" key="1">
    <citation type="submission" date="2018-11" db="EMBL/GenBank/DDBJ databases">
        <title>Genomic profiling of Staphylococcus species from a Poultry farm system in KwaZulu-Natal, South Africa.</title>
        <authorList>
            <person name="Amoako D.G."/>
            <person name="Somboro A.M."/>
            <person name="Abia A.L.K."/>
            <person name="Bester L.A."/>
            <person name="Essack S.Y."/>
        </authorList>
    </citation>
    <scope>NUCLEOTIDE SEQUENCE [LARGE SCALE GENOMIC DNA]</scope>
    <source>
        <strain evidence="2 3">SA11</strain>
    </source>
</reference>
<dbReference type="Pfam" id="PF11457">
    <property type="entry name" value="DUF3021"/>
    <property type="match status" value="1"/>
</dbReference>
<sequence length="149" mass="16614">MKQLMNDFCMGVVIGTVLSVIFSSIFGQGQYSPVSPVSLMGRIYEAHLPEPLIMLIAAVIWGMIGVLFGLASMIYDASDWSLLKKTVLHIVICYIGFLPLAILAGWFPLTLADILFFTGIFIIVYATIWTVNYFKNKALVDMINKKLNQ</sequence>
<dbReference type="AlphaFoldDB" id="A0A4V2DWD6"/>
<keyword evidence="1" id="KW-0812">Transmembrane</keyword>
<keyword evidence="1" id="KW-0472">Membrane</keyword>
<feature type="transmembrane region" description="Helical" evidence="1">
    <location>
        <begin position="87"/>
        <end position="108"/>
    </location>
</feature>
<protein>
    <submittedName>
        <fullName evidence="2">DUF3021 domain-containing protein</fullName>
    </submittedName>
</protein>
<keyword evidence="1" id="KW-1133">Transmembrane helix</keyword>
<feature type="transmembrane region" description="Helical" evidence="1">
    <location>
        <begin position="114"/>
        <end position="134"/>
    </location>
</feature>